<evidence type="ECO:0000313" key="6">
    <source>
        <dbReference type="Proteomes" id="UP001152836"/>
    </source>
</evidence>
<comment type="caution">
    <text evidence="5">The sequence shown here is derived from an EMBL/GenBank/DDBJ whole genome shotgun (WGS) entry which is preliminary data.</text>
</comment>
<dbReference type="PROSITE" id="PS51269">
    <property type="entry name" value="COMM"/>
    <property type="match status" value="1"/>
</dbReference>
<evidence type="ECO:0000259" key="4">
    <source>
        <dbReference type="PROSITE" id="PS51269"/>
    </source>
</evidence>
<evidence type="ECO:0000256" key="3">
    <source>
        <dbReference type="ARBA" id="ARBA00093455"/>
    </source>
</evidence>
<evidence type="ECO:0000256" key="2">
    <source>
        <dbReference type="ARBA" id="ARBA00023015"/>
    </source>
</evidence>
<protein>
    <recommendedName>
        <fullName evidence="1">COMM domain-containing protein 1</fullName>
    </recommendedName>
</protein>
<dbReference type="PANTHER" id="PTHR21199">
    <property type="entry name" value="COMM DOMAIN-CONTAINING PROTEIN 1"/>
    <property type="match status" value="1"/>
</dbReference>
<dbReference type="AlphaFoldDB" id="A0AAV0A163"/>
<dbReference type="Pfam" id="PF17221">
    <property type="entry name" value="COMMD1_N"/>
    <property type="match status" value="1"/>
</dbReference>
<dbReference type="GO" id="GO:0031398">
    <property type="term" value="P:positive regulation of protein ubiquitination"/>
    <property type="evidence" value="ECO:0007669"/>
    <property type="project" value="TreeGrafter"/>
</dbReference>
<evidence type="ECO:0000313" key="5">
    <source>
        <dbReference type="EMBL" id="CAH7002516.1"/>
    </source>
</evidence>
<dbReference type="Pfam" id="PF07258">
    <property type="entry name" value="COMM_domain"/>
    <property type="match status" value="1"/>
</dbReference>
<reference evidence="5" key="1">
    <citation type="submission" date="2022-06" db="EMBL/GenBank/DDBJ databases">
        <authorList>
            <person name="Andreotti S."/>
            <person name="Wyler E."/>
        </authorList>
    </citation>
    <scope>NUCLEOTIDE SEQUENCE</scope>
</reference>
<accession>A0AAV0A163</accession>
<dbReference type="InterPro" id="IPR037351">
    <property type="entry name" value="Murr1"/>
</dbReference>
<organism evidence="5 6">
    <name type="scientific">Phodopus roborovskii</name>
    <name type="common">Roborovski's desert hamster</name>
    <name type="synonym">Cricetulus roborovskii</name>
    <dbReference type="NCBI Taxonomy" id="109678"/>
    <lineage>
        <taxon>Eukaryota</taxon>
        <taxon>Metazoa</taxon>
        <taxon>Chordata</taxon>
        <taxon>Craniata</taxon>
        <taxon>Vertebrata</taxon>
        <taxon>Euteleostomi</taxon>
        <taxon>Mammalia</taxon>
        <taxon>Eutheria</taxon>
        <taxon>Euarchontoglires</taxon>
        <taxon>Glires</taxon>
        <taxon>Rodentia</taxon>
        <taxon>Myomorpha</taxon>
        <taxon>Muroidea</taxon>
        <taxon>Cricetidae</taxon>
        <taxon>Cricetinae</taxon>
        <taxon>Phodopus</taxon>
    </lineage>
</organism>
<dbReference type="GO" id="GO:0032434">
    <property type="term" value="P:regulation of proteasomal ubiquitin-dependent protein catabolic process"/>
    <property type="evidence" value="ECO:0007669"/>
    <property type="project" value="TreeGrafter"/>
</dbReference>
<dbReference type="Proteomes" id="UP001152836">
    <property type="component" value="Unassembled WGS sequence"/>
</dbReference>
<sequence>MKLGMKKFTSIYSVCMSILPECMYVHHGHSWCCGGQKRTSDVLELELQMSVSFRSIASADMDFNQLEAFLTAQTKKQGGITCEQAAVISKFWKSHKTRIRESLLNQSRWDNGLRGLSWRVDGKSQSRHSAQIDTPVAIVELEFGKSGQSCEDFNVLSYRQSLNSSHRVLAVVSKNRVGQLWLHRSHFPCCSLETMIEMLNKEHKLSLDSVDKLSCPAIWITIWKYFNHINACSQRPSVLSLTLAHTYFSI</sequence>
<dbReference type="EMBL" id="CALSGD010001531">
    <property type="protein sequence ID" value="CAH7002516.1"/>
    <property type="molecule type" value="Genomic_DNA"/>
</dbReference>
<dbReference type="InterPro" id="IPR033776">
    <property type="entry name" value="COMMD1_N"/>
</dbReference>
<gene>
    <name evidence="5" type="primary">Commd1</name>
    <name evidence="5" type="ORF">PHOROB_LOCUS13505</name>
</gene>
<dbReference type="GO" id="GO:0005768">
    <property type="term" value="C:endosome"/>
    <property type="evidence" value="ECO:0007669"/>
    <property type="project" value="TreeGrafter"/>
</dbReference>
<feature type="domain" description="COMM" evidence="4">
    <location>
        <begin position="112"/>
        <end position="176"/>
    </location>
</feature>
<keyword evidence="2" id="KW-0805">Transcription regulation</keyword>
<name>A0AAV0A163_PHORO</name>
<keyword evidence="2" id="KW-0804">Transcription</keyword>
<dbReference type="InterPro" id="IPR017920">
    <property type="entry name" value="COMM"/>
</dbReference>
<keyword evidence="6" id="KW-1185">Reference proteome</keyword>
<evidence type="ECO:0000256" key="1">
    <source>
        <dbReference type="ARBA" id="ARBA00016551"/>
    </source>
</evidence>
<dbReference type="GO" id="GO:1902306">
    <property type="term" value="P:negative regulation of sodium ion transmembrane transport"/>
    <property type="evidence" value="ECO:0007669"/>
    <property type="project" value="TreeGrafter"/>
</dbReference>
<comment type="similarity">
    <text evidence="3">Belongs to the COMM domain-containing protein 1 family.</text>
</comment>
<dbReference type="GO" id="GO:0055070">
    <property type="term" value="P:copper ion homeostasis"/>
    <property type="evidence" value="ECO:0007669"/>
    <property type="project" value="InterPro"/>
</dbReference>
<dbReference type="PANTHER" id="PTHR21199:SF1">
    <property type="entry name" value="COMM DOMAIN-CONTAINING PROTEIN 1"/>
    <property type="match status" value="1"/>
</dbReference>
<dbReference type="GO" id="GO:2000009">
    <property type="term" value="P:negative regulation of protein localization to cell surface"/>
    <property type="evidence" value="ECO:0007669"/>
    <property type="project" value="TreeGrafter"/>
</dbReference>
<proteinExistence type="inferred from homology"/>